<evidence type="ECO:0000256" key="4">
    <source>
        <dbReference type="ARBA" id="ARBA00022737"/>
    </source>
</evidence>
<dbReference type="Pfam" id="PF03471">
    <property type="entry name" value="CorC_HlyC"/>
    <property type="match status" value="1"/>
</dbReference>
<evidence type="ECO:0000256" key="5">
    <source>
        <dbReference type="ARBA" id="ARBA00022989"/>
    </source>
</evidence>
<dbReference type="SMART" id="SM00116">
    <property type="entry name" value="CBS"/>
    <property type="match status" value="2"/>
</dbReference>
<keyword evidence="4" id="KW-0677">Repeat</keyword>
<organism evidence="13 14">
    <name type="scientific">Sulfobacillus benefaciens</name>
    <dbReference type="NCBI Taxonomy" id="453960"/>
    <lineage>
        <taxon>Bacteria</taxon>
        <taxon>Bacillati</taxon>
        <taxon>Bacillota</taxon>
        <taxon>Clostridia</taxon>
        <taxon>Eubacteriales</taxon>
        <taxon>Clostridiales Family XVII. Incertae Sedis</taxon>
        <taxon>Sulfobacillus</taxon>
    </lineage>
</organism>
<evidence type="ECO:0000256" key="8">
    <source>
        <dbReference type="PROSITE-ProRule" id="PRU00703"/>
    </source>
</evidence>
<gene>
    <name evidence="13" type="ORF">C7B43_06040</name>
</gene>
<evidence type="ECO:0008006" key="15">
    <source>
        <dbReference type="Google" id="ProtNLM"/>
    </source>
</evidence>
<feature type="transmembrane region" description="Helical" evidence="10">
    <location>
        <begin position="61"/>
        <end position="87"/>
    </location>
</feature>
<evidence type="ECO:0000256" key="3">
    <source>
        <dbReference type="ARBA" id="ARBA00022692"/>
    </source>
</evidence>
<keyword evidence="7 9" id="KW-0472">Membrane</keyword>
<evidence type="ECO:0000256" key="2">
    <source>
        <dbReference type="ARBA" id="ARBA00006337"/>
    </source>
</evidence>
<keyword evidence="5 9" id="KW-1133">Transmembrane helix</keyword>
<feature type="domain" description="CNNM transmembrane" evidence="12">
    <location>
        <begin position="1"/>
        <end position="188"/>
    </location>
</feature>
<dbReference type="Proteomes" id="UP000242699">
    <property type="component" value="Unassembled WGS sequence"/>
</dbReference>
<evidence type="ECO:0000256" key="1">
    <source>
        <dbReference type="ARBA" id="ARBA00004141"/>
    </source>
</evidence>
<dbReference type="InterPro" id="IPR016169">
    <property type="entry name" value="FAD-bd_PCMH_sub2"/>
</dbReference>
<dbReference type="SUPFAM" id="SSF54631">
    <property type="entry name" value="CBS-domain pair"/>
    <property type="match status" value="1"/>
</dbReference>
<dbReference type="PROSITE" id="PS51846">
    <property type="entry name" value="CNNM"/>
    <property type="match status" value="1"/>
</dbReference>
<keyword evidence="3 9" id="KW-0812">Transmembrane</keyword>
<dbReference type="Gene3D" id="3.30.465.10">
    <property type="match status" value="1"/>
</dbReference>
<feature type="domain" description="CBS" evidence="11">
    <location>
        <begin position="272"/>
        <end position="329"/>
    </location>
</feature>
<dbReference type="InterPro" id="IPR000644">
    <property type="entry name" value="CBS_dom"/>
</dbReference>
<sequence length="430" mass="48202">MRAIRWGPIIVLIVLVGLSAIYSMTETAMMSLSRGKVRSLVEEGHKQGRWLEQLVKQPNRLLGTVLFGNNLANIMASTIATGVFIYYFGNKGIAIATVVMTFFILLLAEIIPKTYAAHNSERVALRFALFLETSARIFYPVVRLLTWLGVGIIRVFGGRAEGGRLLTEEEIRNMVEMGEEEGVLEADERQMIQGIFDFGDTVAREVMVPRIDVNALPDTAPLRDAWDAVIHWGHSRLPVFRKTIDDVIGVIYARDVLAYLKERDPATPVGDLARPVLYVPETKKVDELLAEFRRQRTQIAVVLDEYGGTAGIVTIEDLIEEIVGEIQDEYDQEDQPIKQLDEGLIDVAGMVQLEEVNDILDVELPHEDFDTVGGLILHLLGRAPVEGEVVRIDNFEFTVSKVVGRRVVRVIIKAQKPVQVRNRDEGEDDD</sequence>
<accession>A0A2T2X7G0</accession>
<evidence type="ECO:0000259" key="11">
    <source>
        <dbReference type="PROSITE" id="PS51371"/>
    </source>
</evidence>
<keyword evidence="6 8" id="KW-0129">CBS domain</keyword>
<dbReference type="GO" id="GO:0016020">
    <property type="term" value="C:membrane"/>
    <property type="evidence" value="ECO:0007669"/>
    <property type="project" value="UniProtKB-SubCell"/>
</dbReference>
<evidence type="ECO:0000256" key="7">
    <source>
        <dbReference type="ARBA" id="ARBA00023136"/>
    </source>
</evidence>
<reference evidence="13 14" key="1">
    <citation type="journal article" date="2014" name="BMC Genomics">
        <title>Comparison of environmental and isolate Sulfobacillus genomes reveals diverse carbon, sulfur, nitrogen, and hydrogen metabolisms.</title>
        <authorList>
            <person name="Justice N.B."/>
            <person name="Norman A."/>
            <person name="Brown C.T."/>
            <person name="Singh A."/>
            <person name="Thomas B.C."/>
            <person name="Banfield J.F."/>
        </authorList>
    </citation>
    <scope>NUCLEOTIDE SEQUENCE [LARGE SCALE GENOMIC DNA]</scope>
    <source>
        <strain evidence="13">AMDSBA1</strain>
    </source>
</reference>
<feature type="transmembrane region" description="Helical" evidence="10">
    <location>
        <begin position="137"/>
        <end position="157"/>
    </location>
</feature>
<comment type="similarity">
    <text evidence="2">Belongs to the UPF0053 family.</text>
</comment>
<dbReference type="EMBL" id="PXYT01000010">
    <property type="protein sequence ID" value="PSR30444.1"/>
    <property type="molecule type" value="Genomic_DNA"/>
</dbReference>
<proteinExistence type="inferred from homology"/>
<dbReference type="CDD" id="cd04590">
    <property type="entry name" value="CBS_pair_CorC_HlyC_assoc"/>
    <property type="match status" value="1"/>
</dbReference>
<dbReference type="AlphaFoldDB" id="A0A2T2X7G0"/>
<dbReference type="InterPro" id="IPR005170">
    <property type="entry name" value="Transptr-assoc_dom"/>
</dbReference>
<evidence type="ECO:0000256" key="10">
    <source>
        <dbReference type="SAM" id="Phobius"/>
    </source>
</evidence>
<dbReference type="InterPro" id="IPR046342">
    <property type="entry name" value="CBS_dom_sf"/>
</dbReference>
<dbReference type="GO" id="GO:0050660">
    <property type="term" value="F:flavin adenine dinucleotide binding"/>
    <property type="evidence" value="ECO:0007669"/>
    <property type="project" value="InterPro"/>
</dbReference>
<dbReference type="Gene3D" id="3.10.580.10">
    <property type="entry name" value="CBS-domain"/>
    <property type="match status" value="1"/>
</dbReference>
<dbReference type="InterPro" id="IPR044751">
    <property type="entry name" value="Ion_transp-like_CBS"/>
</dbReference>
<dbReference type="PROSITE" id="PS51371">
    <property type="entry name" value="CBS"/>
    <property type="match status" value="2"/>
</dbReference>
<dbReference type="Pfam" id="PF01595">
    <property type="entry name" value="CNNM"/>
    <property type="match status" value="1"/>
</dbReference>
<comment type="subcellular location">
    <subcellularLocation>
        <location evidence="1">Membrane</location>
        <topology evidence="1">Multi-pass membrane protein</topology>
    </subcellularLocation>
</comment>
<dbReference type="PANTHER" id="PTHR22777:SF17">
    <property type="entry name" value="UPF0053 PROTEIN SLL0260"/>
    <property type="match status" value="1"/>
</dbReference>
<comment type="caution">
    <text evidence="13">The sequence shown here is derived from an EMBL/GenBank/DDBJ whole genome shotgun (WGS) entry which is preliminary data.</text>
</comment>
<dbReference type="Pfam" id="PF00571">
    <property type="entry name" value="CBS"/>
    <property type="match status" value="2"/>
</dbReference>
<evidence type="ECO:0000259" key="12">
    <source>
        <dbReference type="PROSITE" id="PS51846"/>
    </source>
</evidence>
<feature type="transmembrane region" description="Helical" evidence="10">
    <location>
        <begin position="6"/>
        <end position="24"/>
    </location>
</feature>
<protein>
    <recommendedName>
        <fullName evidence="15">HlyC/CorC family transporter</fullName>
    </recommendedName>
</protein>
<dbReference type="InterPro" id="IPR036318">
    <property type="entry name" value="FAD-bd_PCMH-like_sf"/>
</dbReference>
<evidence type="ECO:0000313" key="14">
    <source>
        <dbReference type="Proteomes" id="UP000242699"/>
    </source>
</evidence>
<dbReference type="SUPFAM" id="SSF56176">
    <property type="entry name" value="FAD-binding/transporter-associated domain-like"/>
    <property type="match status" value="1"/>
</dbReference>
<evidence type="ECO:0000256" key="9">
    <source>
        <dbReference type="PROSITE-ProRule" id="PRU01193"/>
    </source>
</evidence>
<dbReference type="FunFam" id="3.10.580.10:FF:000002">
    <property type="entry name" value="Magnesium/cobalt efflux protein CorC"/>
    <property type="match status" value="1"/>
</dbReference>
<dbReference type="PANTHER" id="PTHR22777">
    <property type="entry name" value="HEMOLYSIN-RELATED"/>
    <property type="match status" value="1"/>
</dbReference>
<dbReference type="SMART" id="SM01091">
    <property type="entry name" value="CorC_HlyC"/>
    <property type="match status" value="1"/>
</dbReference>
<evidence type="ECO:0000313" key="13">
    <source>
        <dbReference type="EMBL" id="PSR30444.1"/>
    </source>
</evidence>
<feature type="transmembrane region" description="Helical" evidence="10">
    <location>
        <begin position="93"/>
        <end position="116"/>
    </location>
</feature>
<dbReference type="InterPro" id="IPR002550">
    <property type="entry name" value="CNNM"/>
</dbReference>
<feature type="domain" description="CBS" evidence="11">
    <location>
        <begin position="207"/>
        <end position="269"/>
    </location>
</feature>
<name>A0A2T2X7G0_9FIRM</name>
<evidence type="ECO:0000256" key="6">
    <source>
        <dbReference type="ARBA" id="ARBA00023122"/>
    </source>
</evidence>